<dbReference type="Proteomes" id="UP000199011">
    <property type="component" value="Unassembled WGS sequence"/>
</dbReference>
<dbReference type="OrthoDB" id="6986732at2"/>
<sequence>MSIFKIKTVKDGKTTEIETDVFYLNQIPDAMEKIGWEMAPKLMRHWFNAKPAYTFTEEVKKKYVRGIAIDILDERVNDFIIKMAWALKYKQPQDVMSVLINGWASSAGIDQLKIQLKKEGGKKELGYEKDMREIDTFSVVNSRGFSSKFDTIDDWYGAMGNSNMKVAVKGYVDKLNNKDVFVTEQIGMYLKDTYDFVGSNEPLGIWSKNGVLDKVSSVDYAALYATGSWMALWIKYNGYVPVINDSFRKWQKKHNEGGDFIVYSDVLWMNPLPQHKIINL</sequence>
<name>A0A1I5DXJ5_9GAMM</name>
<keyword evidence="2" id="KW-1185">Reference proteome</keyword>
<dbReference type="Pfam" id="PF19940">
    <property type="entry name" value="DUF6402"/>
    <property type="match status" value="1"/>
</dbReference>
<protein>
    <submittedName>
        <fullName evidence="1">Uncharacterized protein</fullName>
    </submittedName>
</protein>
<dbReference type="InterPro" id="IPR045646">
    <property type="entry name" value="DUF6402"/>
</dbReference>
<proteinExistence type="predicted"/>
<dbReference type="EMBL" id="FOVO01000048">
    <property type="protein sequence ID" value="SFO03933.1"/>
    <property type="molecule type" value="Genomic_DNA"/>
</dbReference>
<organism evidence="1 2">
    <name type="scientific">Xenorhabdus japonica</name>
    <dbReference type="NCBI Taxonomy" id="53341"/>
    <lineage>
        <taxon>Bacteria</taxon>
        <taxon>Pseudomonadati</taxon>
        <taxon>Pseudomonadota</taxon>
        <taxon>Gammaproteobacteria</taxon>
        <taxon>Enterobacterales</taxon>
        <taxon>Morganellaceae</taxon>
        <taxon>Xenorhabdus</taxon>
    </lineage>
</organism>
<gene>
    <name evidence="1" type="ORF">SAMN05421579_14811</name>
</gene>
<evidence type="ECO:0000313" key="2">
    <source>
        <dbReference type="Proteomes" id="UP000199011"/>
    </source>
</evidence>
<dbReference type="AlphaFoldDB" id="A0A1I5DXJ5"/>
<dbReference type="RefSeq" id="WP_092520941.1">
    <property type="nucleotide sequence ID" value="NZ_CAWRAH010000026.1"/>
</dbReference>
<reference evidence="2" key="1">
    <citation type="submission" date="2016-10" db="EMBL/GenBank/DDBJ databases">
        <authorList>
            <person name="Varghese N."/>
            <person name="Submissions S."/>
        </authorList>
    </citation>
    <scope>NUCLEOTIDE SEQUENCE [LARGE SCALE GENOMIC DNA]</scope>
    <source>
        <strain evidence="2">DSM 16522</strain>
    </source>
</reference>
<evidence type="ECO:0000313" key="1">
    <source>
        <dbReference type="EMBL" id="SFO03933.1"/>
    </source>
</evidence>
<dbReference type="STRING" id="53341.SAMN05421579_14811"/>
<accession>A0A1I5DXJ5</accession>